<gene>
    <name evidence="2" type="ORF">BDP27DRAFT_665251</name>
</gene>
<dbReference type="EMBL" id="JADNRY010000046">
    <property type="protein sequence ID" value="KAF9069921.1"/>
    <property type="molecule type" value="Genomic_DNA"/>
</dbReference>
<keyword evidence="3" id="KW-1185">Reference proteome</keyword>
<evidence type="ECO:0000313" key="3">
    <source>
        <dbReference type="Proteomes" id="UP000772434"/>
    </source>
</evidence>
<dbReference type="AlphaFoldDB" id="A0A9P5PPU3"/>
<sequence length="210" mass="23984">MQNLMSQQTEQSHGWIHIQNLMAQQSARIDKGKDNEILTVCFVHPRTKIGRLGFVKYIGPMNELKRTNPAGKNRHTVKVPDDLPNGTTPTAVWTLNEAPTVDEIGIETMLLGIPNRSLRNRATKQKAPMPPNTNTEWHLLLIGEESPRILSLSLAGPYRLPMEALASLHHREMRRLMASRRKLIEILYCMEHIAFPQLPNLPRTRSFLPY</sequence>
<feature type="region of interest" description="Disordered" evidence="1">
    <location>
        <begin position="66"/>
        <end position="85"/>
    </location>
</feature>
<evidence type="ECO:0000313" key="2">
    <source>
        <dbReference type="EMBL" id="KAF9069921.1"/>
    </source>
</evidence>
<proteinExistence type="predicted"/>
<name>A0A9P5PPU3_9AGAR</name>
<accession>A0A9P5PPU3</accession>
<evidence type="ECO:0000256" key="1">
    <source>
        <dbReference type="SAM" id="MobiDB-lite"/>
    </source>
</evidence>
<comment type="caution">
    <text evidence="2">The sequence shown here is derived from an EMBL/GenBank/DDBJ whole genome shotgun (WGS) entry which is preliminary data.</text>
</comment>
<reference evidence="2" key="1">
    <citation type="submission" date="2020-11" db="EMBL/GenBank/DDBJ databases">
        <authorList>
            <consortium name="DOE Joint Genome Institute"/>
            <person name="Ahrendt S."/>
            <person name="Riley R."/>
            <person name="Andreopoulos W."/>
            <person name="Labutti K."/>
            <person name="Pangilinan J."/>
            <person name="Ruiz-Duenas F.J."/>
            <person name="Barrasa J.M."/>
            <person name="Sanchez-Garcia M."/>
            <person name="Camarero S."/>
            <person name="Miyauchi S."/>
            <person name="Serrano A."/>
            <person name="Linde D."/>
            <person name="Babiker R."/>
            <person name="Drula E."/>
            <person name="Ayuso-Fernandez I."/>
            <person name="Pacheco R."/>
            <person name="Padilla G."/>
            <person name="Ferreira P."/>
            <person name="Barriuso J."/>
            <person name="Kellner H."/>
            <person name="Castanera R."/>
            <person name="Alfaro M."/>
            <person name="Ramirez L."/>
            <person name="Pisabarro A.G."/>
            <person name="Kuo A."/>
            <person name="Tritt A."/>
            <person name="Lipzen A."/>
            <person name="He G."/>
            <person name="Yan M."/>
            <person name="Ng V."/>
            <person name="Cullen D."/>
            <person name="Martin F."/>
            <person name="Rosso M.-N."/>
            <person name="Henrissat B."/>
            <person name="Hibbett D."/>
            <person name="Martinez A.T."/>
            <person name="Grigoriev I.V."/>
        </authorList>
    </citation>
    <scope>NUCLEOTIDE SEQUENCE</scope>
    <source>
        <strain evidence="2">AH 40177</strain>
    </source>
</reference>
<organism evidence="2 3">
    <name type="scientific">Rhodocollybia butyracea</name>
    <dbReference type="NCBI Taxonomy" id="206335"/>
    <lineage>
        <taxon>Eukaryota</taxon>
        <taxon>Fungi</taxon>
        <taxon>Dikarya</taxon>
        <taxon>Basidiomycota</taxon>
        <taxon>Agaricomycotina</taxon>
        <taxon>Agaricomycetes</taxon>
        <taxon>Agaricomycetidae</taxon>
        <taxon>Agaricales</taxon>
        <taxon>Marasmiineae</taxon>
        <taxon>Omphalotaceae</taxon>
        <taxon>Rhodocollybia</taxon>
    </lineage>
</organism>
<protein>
    <submittedName>
        <fullName evidence="2">Uncharacterized protein</fullName>
    </submittedName>
</protein>
<dbReference type="Proteomes" id="UP000772434">
    <property type="component" value="Unassembled WGS sequence"/>
</dbReference>